<keyword evidence="10" id="KW-0472">Membrane</keyword>
<feature type="chain" id="PRO_5003529200" evidence="13">
    <location>
        <begin position="20"/>
        <end position="442"/>
    </location>
</feature>
<feature type="binding site" description="covalent" evidence="11">
    <location>
        <position position="188"/>
    </location>
    <ligand>
        <name>heme c</name>
        <dbReference type="ChEBI" id="CHEBI:61717"/>
        <label>2</label>
    </ligand>
</feature>
<organism evidence="15 16">
    <name type="scientific">Hafnia alvei ATCC 51873</name>
    <dbReference type="NCBI Taxonomy" id="1002364"/>
    <lineage>
        <taxon>Bacteria</taxon>
        <taxon>Pseudomonadati</taxon>
        <taxon>Pseudomonadota</taxon>
        <taxon>Gammaproteobacteria</taxon>
        <taxon>Enterobacterales</taxon>
        <taxon>Hafniaceae</taxon>
        <taxon>Hafnia</taxon>
    </lineage>
</organism>
<feature type="binding site" description="covalent" evidence="11">
    <location>
        <position position="324"/>
    </location>
    <ligand>
        <name>heme c</name>
        <dbReference type="ChEBI" id="CHEBI:61717"/>
        <label>3</label>
    </ligand>
</feature>
<name>G9YC27_HAFAL</name>
<dbReference type="GO" id="GO:0005506">
    <property type="term" value="F:iron ion binding"/>
    <property type="evidence" value="ECO:0007669"/>
    <property type="project" value="InterPro"/>
</dbReference>
<evidence type="ECO:0000313" key="16">
    <source>
        <dbReference type="Proteomes" id="UP000005959"/>
    </source>
</evidence>
<evidence type="ECO:0000256" key="9">
    <source>
        <dbReference type="ARBA" id="ARBA00023004"/>
    </source>
</evidence>
<evidence type="ECO:0000256" key="6">
    <source>
        <dbReference type="ARBA" id="ARBA00022729"/>
    </source>
</evidence>
<dbReference type="PANTHER" id="PTHR35008">
    <property type="entry name" value="BLL4482 PROTEIN-RELATED"/>
    <property type="match status" value="1"/>
</dbReference>
<reference evidence="15 16" key="1">
    <citation type="submission" date="2011-08" db="EMBL/GenBank/DDBJ databases">
        <authorList>
            <person name="Weinstock G."/>
            <person name="Sodergren E."/>
            <person name="Clifton S."/>
            <person name="Fulton L."/>
            <person name="Fulton B."/>
            <person name="Courtney L."/>
            <person name="Fronick C."/>
            <person name="Harrison M."/>
            <person name="Strong C."/>
            <person name="Farmer C."/>
            <person name="Delahaunty K."/>
            <person name="Markovic C."/>
            <person name="Hall O."/>
            <person name="Minx P."/>
            <person name="Tomlinson C."/>
            <person name="Mitreva M."/>
            <person name="Hou S."/>
            <person name="Chen J."/>
            <person name="Wollam A."/>
            <person name="Pepin K.H."/>
            <person name="Johnson M."/>
            <person name="Bhonagiri V."/>
            <person name="Zhang X."/>
            <person name="Suruliraj S."/>
            <person name="Warren W."/>
            <person name="Chinwalla A."/>
            <person name="Mardis E.R."/>
            <person name="Wilson R.K."/>
        </authorList>
    </citation>
    <scope>NUCLEOTIDE SEQUENCE [LARGE SCALE GENOMIC DNA]</scope>
    <source>
        <strain evidence="15 16">ATCC 51873</strain>
    </source>
</reference>
<keyword evidence="9 12" id="KW-0408">Iron</keyword>
<evidence type="ECO:0000256" key="8">
    <source>
        <dbReference type="ARBA" id="ARBA00022982"/>
    </source>
</evidence>
<dbReference type="Pfam" id="PF00034">
    <property type="entry name" value="Cytochrom_C"/>
    <property type="match status" value="1"/>
</dbReference>
<dbReference type="PATRIC" id="fig|1002364.3.peg.3730"/>
<dbReference type="AlphaFoldDB" id="G9YC27"/>
<feature type="binding site" description="covalent" evidence="11">
    <location>
        <position position="40"/>
    </location>
    <ligand>
        <name>heme c</name>
        <dbReference type="ChEBI" id="CHEBI:61717"/>
        <label>1</label>
    </ligand>
</feature>
<dbReference type="EMBL" id="AGCI01000099">
    <property type="protein sequence ID" value="EHM39017.1"/>
    <property type="molecule type" value="Genomic_DNA"/>
</dbReference>
<evidence type="ECO:0000256" key="12">
    <source>
        <dbReference type="PIRSR" id="PIRSR000018-51"/>
    </source>
</evidence>
<evidence type="ECO:0000259" key="14">
    <source>
        <dbReference type="PROSITE" id="PS51007"/>
    </source>
</evidence>
<protein>
    <submittedName>
        <fullName evidence="15">Gluconate 2-dehydrogenase cytochrome c subunit</fullName>
    </submittedName>
</protein>
<evidence type="ECO:0000256" key="1">
    <source>
        <dbReference type="ARBA" id="ARBA00004236"/>
    </source>
</evidence>
<keyword evidence="8" id="KW-0249">Electron transport</keyword>
<feature type="domain" description="Cytochrome c" evidence="14">
    <location>
        <begin position="311"/>
        <end position="401"/>
    </location>
</feature>
<evidence type="ECO:0000256" key="5">
    <source>
        <dbReference type="ARBA" id="ARBA00022723"/>
    </source>
</evidence>
<dbReference type="InterPro" id="IPR051459">
    <property type="entry name" value="Cytochrome_c-type_DH"/>
</dbReference>
<dbReference type="GO" id="GO:0020037">
    <property type="term" value="F:heme binding"/>
    <property type="evidence" value="ECO:0007669"/>
    <property type="project" value="InterPro"/>
</dbReference>
<feature type="binding site" description="covalent" evidence="11">
    <location>
        <position position="327"/>
    </location>
    <ligand>
        <name>heme c</name>
        <dbReference type="ChEBI" id="CHEBI:61717"/>
        <label>3</label>
    </ligand>
</feature>
<dbReference type="PIRSF" id="PIRSF000018">
    <property type="entry name" value="Mb_ADH_cyt_c"/>
    <property type="match status" value="1"/>
</dbReference>
<gene>
    <name evidence="15" type="ORF">HMPREF0454_04153</name>
</gene>
<evidence type="ECO:0000256" key="3">
    <source>
        <dbReference type="ARBA" id="ARBA00022475"/>
    </source>
</evidence>
<dbReference type="InterPro" id="IPR008168">
    <property type="entry name" value="Cyt_C_IC"/>
</dbReference>
<feature type="binding site" description="axial binding residue" evidence="12">
    <location>
        <position position="192"/>
    </location>
    <ligand>
        <name>heme c</name>
        <dbReference type="ChEBI" id="CHEBI:61717"/>
        <label>2</label>
    </ligand>
    <ligandPart>
        <name>Fe</name>
        <dbReference type="ChEBI" id="CHEBI:18248"/>
    </ligandPart>
</feature>
<evidence type="ECO:0000256" key="2">
    <source>
        <dbReference type="ARBA" id="ARBA00022448"/>
    </source>
</evidence>
<keyword evidence="5 12" id="KW-0479">Metal-binding</keyword>
<keyword evidence="4 11" id="KW-0349">Heme</keyword>
<dbReference type="GO" id="GO:0005886">
    <property type="term" value="C:plasma membrane"/>
    <property type="evidence" value="ECO:0007669"/>
    <property type="project" value="UniProtKB-SubCell"/>
</dbReference>
<dbReference type="PANTHER" id="PTHR35008:SF8">
    <property type="entry name" value="ALCOHOL DEHYDROGENASE CYTOCHROME C SUBUNIT"/>
    <property type="match status" value="1"/>
</dbReference>
<keyword evidence="3" id="KW-1003">Cell membrane</keyword>
<feature type="binding site" description="axial binding residue" evidence="12">
    <location>
        <position position="328"/>
    </location>
    <ligand>
        <name>heme c</name>
        <dbReference type="ChEBI" id="CHEBI:61717"/>
        <label>3</label>
    </ligand>
    <ligandPart>
        <name>Fe</name>
        <dbReference type="ChEBI" id="CHEBI:18248"/>
    </ligandPart>
</feature>
<feature type="domain" description="Cytochrome c" evidence="14">
    <location>
        <begin position="173"/>
        <end position="288"/>
    </location>
</feature>
<comment type="caution">
    <text evidence="15">The sequence shown here is derived from an EMBL/GenBank/DDBJ whole genome shotgun (WGS) entry which is preliminary data.</text>
</comment>
<sequence length="442" mass="47969">MKKLISALVFSAVSLSAAAQETSGVDLIKRGEYLARAGDCVACHTSKGGTPFAGGLPMATPIGTIYSTNITPDKKHGIGEYSFEDFDKAVRHGVAKNGDTLYPAMPYPSYAVVTEPDMRALYAYFMQGVKPAAQANKDSDIPWPLSMRWPLSIWRGMFAPDVQDFTPAQGEDPVLARGRYLVEGLGHCGACHTPRSITMQEKALNNGEGEVYLSGSAPIDGWIATNLRGDYKDGLGSWSEQDLTEFLRTGRNDRTAVFGGMTDVIEHSLQYLTPEDATAIARYLKTLPANDKDQKPFKEDKTVANALWKGDDSKTGAALYVDNCAACHRTDGSGYTRFFPELRGNPVVMTDDATSLIHVVLTGNTLPGVQGAPSSITMPAFGWRLNDQQVADVVNFIRTSWGNKAPEITAKDVAKVREDKDIIPDPKLLGSPDIEKLTASQH</sequence>
<evidence type="ECO:0000256" key="7">
    <source>
        <dbReference type="ARBA" id="ARBA00022737"/>
    </source>
</evidence>
<dbReference type="GO" id="GO:0009055">
    <property type="term" value="F:electron transfer activity"/>
    <property type="evidence" value="ECO:0007669"/>
    <property type="project" value="InterPro"/>
</dbReference>
<evidence type="ECO:0000256" key="13">
    <source>
        <dbReference type="SAM" id="SignalP"/>
    </source>
</evidence>
<feature type="domain" description="Cytochrome c" evidence="14">
    <location>
        <begin position="26"/>
        <end position="129"/>
    </location>
</feature>
<feature type="binding site" description="axial binding residue" evidence="12">
    <location>
        <position position="44"/>
    </location>
    <ligand>
        <name>heme c</name>
        <dbReference type="ChEBI" id="CHEBI:61717"/>
        <label>1</label>
    </ligand>
    <ligandPart>
        <name>Fe</name>
        <dbReference type="ChEBI" id="CHEBI:18248"/>
    </ligandPart>
</feature>
<keyword evidence="2" id="KW-0813">Transport</keyword>
<feature type="signal peptide" evidence="13">
    <location>
        <begin position="1"/>
        <end position="19"/>
    </location>
</feature>
<dbReference type="InterPro" id="IPR009056">
    <property type="entry name" value="Cyt_c-like_dom"/>
</dbReference>
<accession>G9YC27</accession>
<dbReference type="PRINTS" id="PR00605">
    <property type="entry name" value="CYTCHROMECIC"/>
</dbReference>
<dbReference type="InterPro" id="IPR014353">
    <property type="entry name" value="Membr-bd_ADH_cyt_c"/>
</dbReference>
<proteinExistence type="predicted"/>
<dbReference type="SUPFAM" id="SSF46626">
    <property type="entry name" value="Cytochrome c"/>
    <property type="match status" value="3"/>
</dbReference>
<comment type="subcellular location">
    <subcellularLocation>
        <location evidence="1">Cell membrane</location>
    </subcellularLocation>
</comment>
<dbReference type="Proteomes" id="UP000005959">
    <property type="component" value="Unassembled WGS sequence"/>
</dbReference>
<dbReference type="Gene3D" id="1.10.760.10">
    <property type="entry name" value="Cytochrome c-like domain"/>
    <property type="match status" value="3"/>
</dbReference>
<evidence type="ECO:0000256" key="4">
    <source>
        <dbReference type="ARBA" id="ARBA00022617"/>
    </source>
</evidence>
<keyword evidence="7" id="KW-0677">Repeat</keyword>
<dbReference type="GO" id="GO:0016614">
    <property type="term" value="F:oxidoreductase activity, acting on CH-OH group of donors"/>
    <property type="evidence" value="ECO:0007669"/>
    <property type="project" value="InterPro"/>
</dbReference>
<comment type="cofactor">
    <cofactor evidence="11">
        <name>heme c</name>
        <dbReference type="ChEBI" id="CHEBI:61717"/>
    </cofactor>
    <text evidence="11">Binds 3 heme c groups covalently per subunit.</text>
</comment>
<feature type="binding site" description="covalent" evidence="11">
    <location>
        <position position="43"/>
    </location>
    <ligand>
        <name>heme c</name>
        <dbReference type="ChEBI" id="CHEBI:61717"/>
        <label>1</label>
    </ligand>
</feature>
<feature type="binding site" description="covalent" evidence="11">
    <location>
        <position position="191"/>
    </location>
    <ligand>
        <name>heme c</name>
        <dbReference type="ChEBI" id="CHEBI:61717"/>
        <label>2</label>
    </ligand>
</feature>
<dbReference type="PROSITE" id="PS51007">
    <property type="entry name" value="CYTC"/>
    <property type="match status" value="3"/>
</dbReference>
<keyword evidence="6 13" id="KW-0732">Signal</keyword>
<evidence type="ECO:0000256" key="10">
    <source>
        <dbReference type="ARBA" id="ARBA00023136"/>
    </source>
</evidence>
<evidence type="ECO:0000313" key="15">
    <source>
        <dbReference type="EMBL" id="EHM39017.1"/>
    </source>
</evidence>
<dbReference type="HOGENOM" id="CLU_028594_0_0_6"/>
<evidence type="ECO:0000256" key="11">
    <source>
        <dbReference type="PIRSR" id="PIRSR000018-50"/>
    </source>
</evidence>
<dbReference type="RefSeq" id="WP_004095923.1">
    <property type="nucleotide sequence ID" value="NZ_JH417552.1"/>
</dbReference>
<dbReference type="InterPro" id="IPR036909">
    <property type="entry name" value="Cyt_c-like_dom_sf"/>
</dbReference>